<dbReference type="CDD" id="cd07186">
    <property type="entry name" value="CofD_like"/>
    <property type="match status" value="1"/>
</dbReference>
<dbReference type="EMBL" id="CAEZXP010000009">
    <property type="protein sequence ID" value="CAB4709529.1"/>
    <property type="molecule type" value="Genomic_DNA"/>
</dbReference>
<accession>A0A6J6QF68</accession>
<reference evidence="3" key="1">
    <citation type="submission" date="2020-05" db="EMBL/GenBank/DDBJ databases">
        <authorList>
            <person name="Chiriac C."/>
            <person name="Salcher M."/>
            <person name="Ghai R."/>
            <person name="Kavagutti S V."/>
        </authorList>
    </citation>
    <scope>NUCLEOTIDE SEQUENCE</scope>
</reference>
<organism evidence="3">
    <name type="scientific">freshwater metagenome</name>
    <dbReference type="NCBI Taxonomy" id="449393"/>
    <lineage>
        <taxon>unclassified sequences</taxon>
        <taxon>metagenomes</taxon>
        <taxon>ecological metagenomes</taxon>
    </lineage>
</organism>
<keyword evidence="1" id="KW-0808">Transferase</keyword>
<dbReference type="AlphaFoldDB" id="A0A6J6QF68"/>
<protein>
    <submittedName>
        <fullName evidence="3">Unannotated protein</fullName>
    </submittedName>
</protein>
<dbReference type="GO" id="GO:0043743">
    <property type="term" value="F:LPPG:FO 2-phospho-L-lactate transferase activity"/>
    <property type="evidence" value="ECO:0007669"/>
    <property type="project" value="InterPro"/>
</dbReference>
<evidence type="ECO:0000256" key="2">
    <source>
        <dbReference type="ARBA" id="ARBA00022842"/>
    </source>
</evidence>
<evidence type="ECO:0000313" key="3">
    <source>
        <dbReference type="EMBL" id="CAB4709529.1"/>
    </source>
</evidence>
<dbReference type="GO" id="GO:0000287">
    <property type="term" value="F:magnesium ion binding"/>
    <property type="evidence" value="ECO:0007669"/>
    <property type="project" value="InterPro"/>
</dbReference>
<dbReference type="Pfam" id="PF01933">
    <property type="entry name" value="CofD"/>
    <property type="match status" value="1"/>
</dbReference>
<sequence length="308" mass="32062">MKIAVLSGGVGGARFLRGLTSVVDSREMTIIGNVADDLEILGLHVSPDLDSVLYALAGLSDEERGWGRADESWNALATVAELSGDAWFKLGDRDIGLHLVRTQMLSEGATLTEATARLVAAYGLGFELLPATNDPLRTFLETAAGTFPFQTWFVERGHRDEVDAVHYAGAPDATPSPGVVEAIAGAALIVITPSNPYVSIGPILAVSAIRDALAARDAPCVAVSPLIGGQAVKGPADRMLTRLAGGTTPAHVAGCYPGLIDALVYDEADAPAELPQDVRGLVTRTLMSDDGARRRLAQAVLDAGAAVT</sequence>
<dbReference type="InterPro" id="IPR038136">
    <property type="entry name" value="CofD-like_dom_sf"/>
</dbReference>
<keyword evidence="2" id="KW-0460">Magnesium</keyword>
<dbReference type="HAMAP" id="MF_01257">
    <property type="entry name" value="CofD"/>
    <property type="match status" value="1"/>
</dbReference>
<dbReference type="InterPro" id="IPR002882">
    <property type="entry name" value="CofD"/>
</dbReference>
<gene>
    <name evidence="3" type="ORF">UFOPK2399_01910</name>
</gene>
<dbReference type="PANTHER" id="PTHR43007:SF1">
    <property type="entry name" value="2-PHOSPHO-L-LACTATE TRANSFERASE"/>
    <property type="match status" value="1"/>
</dbReference>
<dbReference type="PANTHER" id="PTHR43007">
    <property type="entry name" value="2-PHOSPHO-L-LACTATE TRANSFERASE"/>
    <property type="match status" value="1"/>
</dbReference>
<dbReference type="InterPro" id="IPR010115">
    <property type="entry name" value="FbiA/CofD"/>
</dbReference>
<dbReference type="SUPFAM" id="SSF142338">
    <property type="entry name" value="CofD-like"/>
    <property type="match status" value="1"/>
</dbReference>
<proteinExistence type="inferred from homology"/>
<dbReference type="Gene3D" id="3.40.50.10680">
    <property type="entry name" value="CofD-like domains"/>
    <property type="match status" value="1"/>
</dbReference>
<evidence type="ECO:0000256" key="1">
    <source>
        <dbReference type="ARBA" id="ARBA00022679"/>
    </source>
</evidence>
<dbReference type="Gene3D" id="1.10.8.240">
    <property type="entry name" value="CofD-like domain"/>
    <property type="match status" value="1"/>
</dbReference>
<dbReference type="NCBIfam" id="TIGR01819">
    <property type="entry name" value="F420_cofD"/>
    <property type="match status" value="1"/>
</dbReference>
<name>A0A6J6QF68_9ZZZZ</name>